<dbReference type="InterPro" id="IPR019629">
    <property type="entry name" value="Uncharacterised_HI1736/YgjV"/>
</dbReference>
<reference evidence="2" key="1">
    <citation type="submission" date="2020-12" db="EMBL/GenBank/DDBJ databases">
        <title>Geomonas sp. Red875, isolated from river sediment.</title>
        <authorList>
            <person name="Xu Z."/>
            <person name="Zhang Z."/>
            <person name="Masuda Y."/>
            <person name="Itoh H."/>
            <person name="Senoo K."/>
        </authorList>
    </citation>
    <scope>NUCLEOTIDE SEQUENCE</scope>
    <source>
        <strain evidence="2">Red875</strain>
    </source>
</reference>
<dbReference type="EMBL" id="JAEMHM010000005">
    <property type="protein sequence ID" value="MBJ6724580.1"/>
    <property type="molecule type" value="Genomic_DNA"/>
</dbReference>
<dbReference type="PIRSF" id="PIRSF011443">
    <property type="entry name" value="YgjV"/>
    <property type="match status" value="1"/>
</dbReference>
<organism evidence="2 3">
    <name type="scientific">Geomesophilobacter sediminis</name>
    <dbReference type="NCBI Taxonomy" id="2798584"/>
    <lineage>
        <taxon>Bacteria</taxon>
        <taxon>Pseudomonadati</taxon>
        <taxon>Thermodesulfobacteriota</taxon>
        <taxon>Desulfuromonadia</taxon>
        <taxon>Geobacterales</taxon>
        <taxon>Geobacteraceae</taxon>
        <taxon>Geomesophilobacter</taxon>
    </lineage>
</organism>
<evidence type="ECO:0000256" key="1">
    <source>
        <dbReference type="SAM" id="Phobius"/>
    </source>
</evidence>
<protein>
    <submittedName>
        <fullName evidence="2">YgjV family protein</fullName>
    </submittedName>
</protein>
<proteinExistence type="predicted"/>
<sequence length="169" mass="17871">MKFFSLAQCLGYLAFVLGIYAFTRKNDRRLKFIVGLESIAYVIHFTLLGNAAAAGSAAITSARSFLAVKTASPILAALVIVANISVGLLLTRHASDLLPVVGSGIATYAMFAMRGIPMRLVILGSTFCWLANNILTGSIGGTLLESIIAVVNLSTVVQMYRTEATAEPA</sequence>
<feature type="transmembrane region" description="Helical" evidence="1">
    <location>
        <begin position="71"/>
        <end position="91"/>
    </location>
</feature>
<dbReference type="Proteomes" id="UP000636888">
    <property type="component" value="Unassembled WGS sequence"/>
</dbReference>
<keyword evidence="1" id="KW-1133">Transmembrane helix</keyword>
<dbReference type="Pfam" id="PF10688">
    <property type="entry name" value="Imp-YgjV"/>
    <property type="match status" value="1"/>
</dbReference>
<evidence type="ECO:0000313" key="3">
    <source>
        <dbReference type="Proteomes" id="UP000636888"/>
    </source>
</evidence>
<keyword evidence="1" id="KW-0472">Membrane</keyword>
<evidence type="ECO:0000313" key="2">
    <source>
        <dbReference type="EMBL" id="MBJ6724580.1"/>
    </source>
</evidence>
<dbReference type="AlphaFoldDB" id="A0A8J7JL77"/>
<name>A0A8J7JL77_9BACT</name>
<accession>A0A8J7JL77</accession>
<comment type="caution">
    <text evidence="2">The sequence shown here is derived from an EMBL/GenBank/DDBJ whole genome shotgun (WGS) entry which is preliminary data.</text>
</comment>
<feature type="transmembrane region" description="Helical" evidence="1">
    <location>
        <begin position="97"/>
        <end position="116"/>
    </location>
</feature>
<feature type="transmembrane region" description="Helical" evidence="1">
    <location>
        <begin position="39"/>
        <end position="59"/>
    </location>
</feature>
<keyword evidence="3" id="KW-1185">Reference proteome</keyword>
<gene>
    <name evidence="2" type="ORF">JFN93_07670</name>
</gene>
<dbReference type="InterPro" id="IPR026267">
    <property type="entry name" value="YgjV"/>
</dbReference>
<dbReference type="RefSeq" id="WP_199383419.1">
    <property type="nucleotide sequence ID" value="NZ_JAEMHM010000005.1"/>
</dbReference>
<keyword evidence="1" id="KW-0812">Transmembrane</keyword>